<accession>A0A0E9SZV5</accession>
<protein>
    <submittedName>
        <fullName evidence="1">Uncharacterized protein</fullName>
    </submittedName>
</protein>
<proteinExistence type="predicted"/>
<name>A0A0E9SZV5_ANGAN</name>
<dbReference type="AlphaFoldDB" id="A0A0E9SZV5"/>
<evidence type="ECO:0000313" key="1">
    <source>
        <dbReference type="EMBL" id="JAH46841.1"/>
    </source>
</evidence>
<organism evidence="1">
    <name type="scientific">Anguilla anguilla</name>
    <name type="common">European freshwater eel</name>
    <name type="synonym">Muraena anguilla</name>
    <dbReference type="NCBI Taxonomy" id="7936"/>
    <lineage>
        <taxon>Eukaryota</taxon>
        <taxon>Metazoa</taxon>
        <taxon>Chordata</taxon>
        <taxon>Craniata</taxon>
        <taxon>Vertebrata</taxon>
        <taxon>Euteleostomi</taxon>
        <taxon>Actinopterygii</taxon>
        <taxon>Neopterygii</taxon>
        <taxon>Teleostei</taxon>
        <taxon>Anguilliformes</taxon>
        <taxon>Anguillidae</taxon>
        <taxon>Anguilla</taxon>
    </lineage>
</organism>
<dbReference type="EMBL" id="GBXM01061736">
    <property type="protein sequence ID" value="JAH46841.1"/>
    <property type="molecule type" value="Transcribed_RNA"/>
</dbReference>
<sequence length="30" mass="3528">MHHLHHFTLRCLTEPLGSQMNLLEQCPVNQ</sequence>
<reference evidence="1" key="1">
    <citation type="submission" date="2014-11" db="EMBL/GenBank/DDBJ databases">
        <authorList>
            <person name="Amaro Gonzalez C."/>
        </authorList>
    </citation>
    <scope>NUCLEOTIDE SEQUENCE</scope>
</reference>
<reference evidence="1" key="2">
    <citation type="journal article" date="2015" name="Fish Shellfish Immunol.">
        <title>Early steps in the European eel (Anguilla anguilla)-Vibrio vulnificus interaction in the gills: Role of the RtxA13 toxin.</title>
        <authorList>
            <person name="Callol A."/>
            <person name="Pajuelo D."/>
            <person name="Ebbesson L."/>
            <person name="Teles M."/>
            <person name="MacKenzie S."/>
            <person name="Amaro C."/>
        </authorList>
    </citation>
    <scope>NUCLEOTIDE SEQUENCE</scope>
</reference>